<dbReference type="OrthoDB" id="7688673at2"/>
<dbReference type="InterPro" id="IPR014036">
    <property type="entry name" value="DeoR-like_C"/>
</dbReference>
<dbReference type="PANTHER" id="PTHR30363">
    <property type="entry name" value="HTH-TYPE TRANSCRIPTIONAL REGULATOR SRLR-RELATED"/>
    <property type="match status" value="1"/>
</dbReference>
<dbReference type="PROSITE" id="PS51000">
    <property type="entry name" value="HTH_DEOR_2"/>
    <property type="match status" value="1"/>
</dbReference>
<dbReference type="AlphaFoldDB" id="A0A4R4Z3G3"/>
<dbReference type="SUPFAM" id="SSF46785">
    <property type="entry name" value="Winged helix' DNA-binding domain"/>
    <property type="match status" value="1"/>
</dbReference>
<evidence type="ECO:0000313" key="6">
    <source>
        <dbReference type="Proteomes" id="UP000294947"/>
    </source>
</evidence>
<dbReference type="Gene3D" id="1.10.10.10">
    <property type="entry name" value="Winged helix-like DNA-binding domain superfamily/Winged helix DNA-binding domain"/>
    <property type="match status" value="1"/>
</dbReference>
<comment type="caution">
    <text evidence="5">The sequence shown here is derived from an EMBL/GenBank/DDBJ whole genome shotgun (WGS) entry which is preliminary data.</text>
</comment>
<keyword evidence="2" id="KW-0238">DNA-binding</keyword>
<dbReference type="SMART" id="SM00420">
    <property type="entry name" value="HTH_DEOR"/>
    <property type="match status" value="1"/>
</dbReference>
<dbReference type="InterPro" id="IPR037171">
    <property type="entry name" value="NagB/RpiA_transferase-like"/>
</dbReference>
<dbReference type="Gene3D" id="3.40.50.1360">
    <property type="match status" value="1"/>
</dbReference>
<dbReference type="GO" id="GO:0003677">
    <property type="term" value="F:DNA binding"/>
    <property type="evidence" value="ECO:0007669"/>
    <property type="project" value="UniProtKB-KW"/>
</dbReference>
<dbReference type="PROSITE" id="PS00894">
    <property type="entry name" value="HTH_DEOR_1"/>
    <property type="match status" value="1"/>
</dbReference>
<evidence type="ECO:0000256" key="2">
    <source>
        <dbReference type="ARBA" id="ARBA00023125"/>
    </source>
</evidence>
<dbReference type="SMART" id="SM01134">
    <property type="entry name" value="DeoRC"/>
    <property type="match status" value="1"/>
</dbReference>
<dbReference type="Proteomes" id="UP000294947">
    <property type="component" value="Unassembled WGS sequence"/>
</dbReference>
<dbReference type="GO" id="GO:0003700">
    <property type="term" value="F:DNA-binding transcription factor activity"/>
    <property type="evidence" value="ECO:0007669"/>
    <property type="project" value="InterPro"/>
</dbReference>
<sequence>MHKSGIPESRRHLRFRYPHRYANCYQEFPCWEDGTVSTDFGQRMSAGQRRALIERLVTEQGAVQVEELAASLAVTQSTIRRDLSLLTEQGKLARTYGGAMPATATEPSLGQRTALATAEKDRIARWAAARIGAPETVLLDAGTTTGRLAHHLRDRAGLTVITNGIPVLTELADADAVQVIALAGEMRHISQGFVGPLAELTLSRLTADKVFLGADGLDPRLGICEASLLQTRLKEQMMARAREVFVLADSSKLGAAPFNAWAPLPAMWTLVTDDGATDDDLAPFRALPGAEIVVV</sequence>
<accession>A0A4R4Z3G3</accession>
<dbReference type="SUPFAM" id="SSF100950">
    <property type="entry name" value="NagB/RpiA/CoA transferase-like"/>
    <property type="match status" value="1"/>
</dbReference>
<dbReference type="PANTHER" id="PTHR30363:SF44">
    <property type="entry name" value="AGA OPERON TRANSCRIPTIONAL REPRESSOR-RELATED"/>
    <property type="match status" value="1"/>
</dbReference>
<keyword evidence="6" id="KW-1185">Reference proteome</keyword>
<organism evidence="5 6">
    <name type="scientific">Saccharopolyspora elongata</name>
    <dbReference type="NCBI Taxonomy" id="2530387"/>
    <lineage>
        <taxon>Bacteria</taxon>
        <taxon>Bacillati</taxon>
        <taxon>Actinomycetota</taxon>
        <taxon>Actinomycetes</taxon>
        <taxon>Pseudonocardiales</taxon>
        <taxon>Pseudonocardiaceae</taxon>
        <taxon>Saccharopolyspora</taxon>
    </lineage>
</organism>
<reference evidence="5 6" key="1">
    <citation type="submission" date="2019-03" db="EMBL/GenBank/DDBJ databases">
        <title>Draft genome sequences of novel Actinobacteria.</title>
        <authorList>
            <person name="Sahin N."/>
            <person name="Ay H."/>
            <person name="Saygin H."/>
        </authorList>
    </citation>
    <scope>NUCLEOTIDE SEQUENCE [LARGE SCALE GENOMIC DNA]</scope>
    <source>
        <strain evidence="5 6">7K502</strain>
    </source>
</reference>
<keyword evidence="3" id="KW-0804">Transcription</keyword>
<dbReference type="InterPro" id="IPR018356">
    <property type="entry name" value="Tscrpt_reg_HTH_DeoR_CS"/>
</dbReference>
<dbReference type="InterPro" id="IPR036388">
    <property type="entry name" value="WH-like_DNA-bd_sf"/>
</dbReference>
<dbReference type="Pfam" id="PF08220">
    <property type="entry name" value="HTH_DeoR"/>
    <property type="match status" value="1"/>
</dbReference>
<gene>
    <name evidence="5" type="ORF">E1288_11820</name>
</gene>
<evidence type="ECO:0000259" key="4">
    <source>
        <dbReference type="PROSITE" id="PS51000"/>
    </source>
</evidence>
<evidence type="ECO:0000256" key="1">
    <source>
        <dbReference type="ARBA" id="ARBA00023015"/>
    </source>
</evidence>
<evidence type="ECO:0000313" key="5">
    <source>
        <dbReference type="EMBL" id="TDD52483.1"/>
    </source>
</evidence>
<proteinExistence type="predicted"/>
<dbReference type="InterPro" id="IPR036390">
    <property type="entry name" value="WH_DNA-bd_sf"/>
</dbReference>
<keyword evidence="1" id="KW-0805">Transcription regulation</keyword>
<dbReference type="PRINTS" id="PR00037">
    <property type="entry name" value="HTHLACR"/>
</dbReference>
<name>A0A4R4Z3G3_9PSEU</name>
<dbReference type="InterPro" id="IPR050313">
    <property type="entry name" value="Carb_Metab_HTH_regulators"/>
</dbReference>
<dbReference type="EMBL" id="SMKW01000012">
    <property type="protein sequence ID" value="TDD52483.1"/>
    <property type="molecule type" value="Genomic_DNA"/>
</dbReference>
<protein>
    <submittedName>
        <fullName evidence="5">DeoR/GlpR transcriptional regulator</fullName>
    </submittedName>
</protein>
<dbReference type="Pfam" id="PF00455">
    <property type="entry name" value="DeoRC"/>
    <property type="match status" value="1"/>
</dbReference>
<feature type="domain" description="HTH deoR-type" evidence="4">
    <location>
        <begin position="46"/>
        <end position="101"/>
    </location>
</feature>
<evidence type="ECO:0000256" key="3">
    <source>
        <dbReference type="ARBA" id="ARBA00023163"/>
    </source>
</evidence>
<dbReference type="InterPro" id="IPR001034">
    <property type="entry name" value="DeoR_HTH"/>
</dbReference>